<evidence type="ECO:0000313" key="4">
    <source>
        <dbReference type="Proteomes" id="UP001107961"/>
    </source>
</evidence>
<gene>
    <name evidence="3" type="ORF">LZG35_16720</name>
</gene>
<evidence type="ECO:0000313" key="3">
    <source>
        <dbReference type="EMBL" id="MCE7510285.1"/>
    </source>
</evidence>
<comment type="caution">
    <text evidence="3">The sequence shown here is derived from an EMBL/GenBank/DDBJ whole genome shotgun (WGS) entry which is preliminary data.</text>
</comment>
<dbReference type="AlphaFoldDB" id="A0A9Q3ZE55"/>
<dbReference type="RefSeq" id="WP_233926072.1">
    <property type="nucleotide sequence ID" value="NZ_JAJVKT010000022.1"/>
</dbReference>
<dbReference type="Pfam" id="PF01464">
    <property type="entry name" value="SLT"/>
    <property type="match status" value="1"/>
</dbReference>
<keyword evidence="4" id="KW-1185">Reference proteome</keyword>
<dbReference type="Gene3D" id="1.10.530.10">
    <property type="match status" value="1"/>
</dbReference>
<name>A0A9Q3ZE55_9GAMM</name>
<protein>
    <submittedName>
        <fullName evidence="3">Transglycosylase SLT domain-containing protein</fullName>
    </submittedName>
</protein>
<dbReference type="PANTHER" id="PTHR37423">
    <property type="entry name" value="SOLUBLE LYTIC MUREIN TRANSGLYCOSYLASE-RELATED"/>
    <property type="match status" value="1"/>
</dbReference>
<dbReference type="Proteomes" id="UP001107961">
    <property type="component" value="Unassembled WGS sequence"/>
</dbReference>
<dbReference type="SUPFAM" id="SSF53955">
    <property type="entry name" value="Lysozyme-like"/>
    <property type="match status" value="1"/>
</dbReference>
<proteinExistence type="inferred from homology"/>
<dbReference type="PANTHER" id="PTHR37423:SF2">
    <property type="entry name" value="MEMBRANE-BOUND LYTIC MUREIN TRANSGLYCOSYLASE C"/>
    <property type="match status" value="1"/>
</dbReference>
<dbReference type="InterPro" id="IPR008258">
    <property type="entry name" value="Transglycosylase_SLT_dom_1"/>
</dbReference>
<dbReference type="EMBL" id="JAJVKT010000022">
    <property type="protein sequence ID" value="MCE7510285.1"/>
    <property type="molecule type" value="Genomic_DNA"/>
</dbReference>
<comment type="similarity">
    <text evidence="1">Belongs to the transglycosylase Slt family.</text>
</comment>
<evidence type="ECO:0000256" key="1">
    <source>
        <dbReference type="ARBA" id="ARBA00007734"/>
    </source>
</evidence>
<evidence type="ECO:0000259" key="2">
    <source>
        <dbReference type="Pfam" id="PF01464"/>
    </source>
</evidence>
<sequence length="202" mass="22551">MRSLLVIVLALLLPALTLADRVPVEAERYRRALERTAHFYWGLDAPVATIAGQIHQESAWQAEARSPVGAQGLAQFMPSTAAWFAELYPDALGENQPFSPGWALRAAVLYDRWLYQRVQAASDCDRWAFVLAGYNGGLGWVYRDQRLASASGADPLAWHAVAPHNAGRSAANFRENRRYVAAILERWEPLYERNGWGRGVCP</sequence>
<accession>A0A9Q3ZE55</accession>
<reference evidence="3" key="1">
    <citation type="submission" date="2022-01" db="EMBL/GenBank/DDBJ databases">
        <authorList>
            <person name="Karlyshev A.V."/>
            <person name="Jaspars M."/>
        </authorList>
    </citation>
    <scope>NUCLEOTIDE SEQUENCE</scope>
    <source>
        <strain evidence="3">AGSA3-2</strain>
    </source>
</reference>
<feature type="domain" description="Transglycosylase SLT" evidence="2">
    <location>
        <begin position="50"/>
        <end position="151"/>
    </location>
</feature>
<organism evidence="3 4">
    <name type="scientific">Alloalcanivorax xenomutans</name>
    <dbReference type="NCBI Taxonomy" id="1094342"/>
    <lineage>
        <taxon>Bacteria</taxon>
        <taxon>Pseudomonadati</taxon>
        <taxon>Pseudomonadota</taxon>
        <taxon>Gammaproteobacteria</taxon>
        <taxon>Oceanospirillales</taxon>
        <taxon>Alcanivoracaceae</taxon>
        <taxon>Alloalcanivorax</taxon>
    </lineage>
</organism>
<dbReference type="InterPro" id="IPR023346">
    <property type="entry name" value="Lysozyme-like_dom_sf"/>
</dbReference>